<organism evidence="1 2">
    <name type="scientific">Oncorhynchus tshawytscha</name>
    <name type="common">Chinook salmon</name>
    <name type="synonym">Salmo tshawytscha</name>
    <dbReference type="NCBI Taxonomy" id="74940"/>
    <lineage>
        <taxon>Eukaryota</taxon>
        <taxon>Metazoa</taxon>
        <taxon>Chordata</taxon>
        <taxon>Craniata</taxon>
        <taxon>Vertebrata</taxon>
        <taxon>Euteleostomi</taxon>
        <taxon>Actinopterygii</taxon>
        <taxon>Neopterygii</taxon>
        <taxon>Teleostei</taxon>
        <taxon>Protacanthopterygii</taxon>
        <taxon>Salmoniformes</taxon>
        <taxon>Salmonidae</taxon>
        <taxon>Salmoninae</taxon>
        <taxon>Oncorhynchus</taxon>
    </lineage>
</organism>
<dbReference type="Ensembl" id="ENSOTST00005116076.1">
    <property type="protein sequence ID" value="ENSOTSP00005116925.1"/>
    <property type="gene ID" value="ENSOTSG00005064561.1"/>
</dbReference>
<sequence length="71" mass="7947">MFACFRDFCKSLADTRILLNLIEHSALCSCSHLCRTATPRESSNSADGLMNIKPFRDTFVTLSSFIKVNNS</sequence>
<reference evidence="1" key="2">
    <citation type="submission" date="2025-08" db="UniProtKB">
        <authorList>
            <consortium name="Ensembl"/>
        </authorList>
    </citation>
    <scope>IDENTIFICATION</scope>
</reference>
<dbReference type="GeneTree" id="ENSGT01010000228986"/>
<evidence type="ECO:0000313" key="1">
    <source>
        <dbReference type="Ensembl" id="ENSOTSP00005116925.1"/>
    </source>
</evidence>
<name>A0AAZ3PKN0_ONCTS</name>
<dbReference type="Proteomes" id="UP000694402">
    <property type="component" value="Unassembled WGS sequence"/>
</dbReference>
<evidence type="ECO:0000313" key="2">
    <source>
        <dbReference type="Proteomes" id="UP000694402"/>
    </source>
</evidence>
<reference evidence="1" key="3">
    <citation type="submission" date="2025-09" db="UniProtKB">
        <authorList>
            <consortium name="Ensembl"/>
        </authorList>
    </citation>
    <scope>IDENTIFICATION</scope>
</reference>
<dbReference type="AlphaFoldDB" id="A0AAZ3PKN0"/>
<protein>
    <submittedName>
        <fullName evidence="1">Uncharacterized protein</fullName>
    </submittedName>
</protein>
<reference evidence="2" key="1">
    <citation type="journal article" date="2018" name="PLoS ONE">
        <title>Chinook salmon (Oncorhynchus tshawytscha) genome and transcriptome.</title>
        <authorList>
            <person name="Christensen K.A."/>
            <person name="Leong J.S."/>
            <person name="Sakhrani D."/>
            <person name="Biagi C.A."/>
            <person name="Minkley D.R."/>
            <person name="Withler R.E."/>
            <person name="Rondeau E.B."/>
            <person name="Koop B.F."/>
            <person name="Devlin R.H."/>
        </authorList>
    </citation>
    <scope>NUCLEOTIDE SEQUENCE [LARGE SCALE GENOMIC DNA]</scope>
</reference>
<accession>A0AAZ3PKN0</accession>
<proteinExistence type="predicted"/>
<keyword evidence="2" id="KW-1185">Reference proteome</keyword>